<dbReference type="InterPro" id="IPR011044">
    <property type="entry name" value="Quino_amine_DH_bsu"/>
</dbReference>
<dbReference type="SUPFAM" id="SSF50969">
    <property type="entry name" value="YVTN repeat-like/Quinoprotein amine dehydrogenase"/>
    <property type="match status" value="2"/>
</dbReference>
<organism evidence="1 2">
    <name type="scientific">Tahibacter amnicola</name>
    <dbReference type="NCBI Taxonomy" id="2976241"/>
    <lineage>
        <taxon>Bacteria</taxon>
        <taxon>Pseudomonadati</taxon>
        <taxon>Pseudomonadota</taxon>
        <taxon>Gammaproteobacteria</taxon>
        <taxon>Lysobacterales</taxon>
        <taxon>Rhodanobacteraceae</taxon>
        <taxon>Tahibacter</taxon>
    </lineage>
</organism>
<sequence>MPLLHFHASIATPGENRSRHCGRSGRHRRKCAVGPLAIQSERSSAGIILRPKGAMPEPLARCAMRRWRICAAPSCLENATTVRKDAAHSPSQHTAMHSPNTPRRVFLLSLLLATAFPLQAAGPTGEEESYSVVAAGTWPLVLSGNGEWRVHSDGSRVLHRTNLATPDQDQRIQLPGAPRLLSASRSAQKVAIAFNEYCVAIADFGPPSAESPDAVALQWIPSSLLGQTATCDALPADYPGYQWNTLAIALSGDGKRLALAGAGRFVVIDTTTMSVLQEFPAARIVKLQFLDQDRKLFLAEGVFGEYWEWAPDPSDMRYAVLDLASRQLLRFERTATTTLTTTDFQSTFSEQTGELLALVLDRTGEADKAAVTLRQVNLKQCGPDTAQPLALPQGRWVQMAADPLGRWYALLHEEDDTAGTSALSVFERHSGKPAKTWRLQQEIRSLTATPDGRQLLATTRAQLPAEPTPDYRRVGGGELRAFDIPASLLEAAKVETLAWSRETCRIEDETAQARSIDRHASPAVRRFTTALTRLPDERFRQFPSEENPDPARCSEETQQETWGVTASGELWIDRFNQMEHVDLSSGKVLDTKPLPRTRQRCASLVFDPFAVLAFEGDTVALRAVEGERRVVAARPGWSATRLEVGHGRAFVHWKSRTVDATTSQAGYVGTLHAIDRGTQIMEFTDFEGEEFSTPNHLAPTGHPLPPPAAGAYLWTQSYFNSVRVQRSDTSTATTTVLWDHLFPRPLATPVNGDPASTLVRVVSLGGSLGAAIYSDHVDVYDAAARRLVATLPVAGVQRAVFAAQPPTLLLEYAAESGTTLAAYALPAAVVVDPVP</sequence>
<dbReference type="EMBL" id="CP104694">
    <property type="protein sequence ID" value="UXI69783.1"/>
    <property type="molecule type" value="Genomic_DNA"/>
</dbReference>
<keyword evidence="2" id="KW-1185">Reference proteome</keyword>
<dbReference type="Proteomes" id="UP001064632">
    <property type="component" value="Chromosome"/>
</dbReference>
<name>A0ABY6BIE0_9GAMM</name>
<dbReference type="RefSeq" id="WP_261696736.1">
    <property type="nucleotide sequence ID" value="NZ_CP104694.1"/>
</dbReference>
<dbReference type="InterPro" id="IPR015943">
    <property type="entry name" value="WD40/YVTN_repeat-like_dom_sf"/>
</dbReference>
<evidence type="ECO:0000313" key="1">
    <source>
        <dbReference type="EMBL" id="UXI69783.1"/>
    </source>
</evidence>
<proteinExistence type="predicted"/>
<reference evidence="1" key="1">
    <citation type="submission" date="2022-09" db="EMBL/GenBank/DDBJ databases">
        <title>Tahibacter sp. nov., isolated from a fresh water.</title>
        <authorList>
            <person name="Baek J.H."/>
            <person name="Lee J.K."/>
            <person name="Kim J.M."/>
            <person name="Jeon C.O."/>
        </authorList>
    </citation>
    <scope>NUCLEOTIDE SEQUENCE</scope>
    <source>
        <strain evidence="1">W38</strain>
    </source>
</reference>
<protein>
    <recommendedName>
        <fullName evidence="3">WD40 repeat protein</fullName>
    </recommendedName>
</protein>
<accession>A0ABY6BIE0</accession>
<dbReference type="Gene3D" id="2.130.10.10">
    <property type="entry name" value="YVTN repeat-like/Quinoprotein amine dehydrogenase"/>
    <property type="match status" value="1"/>
</dbReference>
<gene>
    <name evidence="1" type="ORF">N4264_09180</name>
</gene>
<evidence type="ECO:0008006" key="3">
    <source>
        <dbReference type="Google" id="ProtNLM"/>
    </source>
</evidence>
<evidence type="ECO:0000313" key="2">
    <source>
        <dbReference type="Proteomes" id="UP001064632"/>
    </source>
</evidence>